<comment type="caution">
    <text evidence="1">The sequence shown here is derived from an EMBL/GenBank/DDBJ whole genome shotgun (WGS) entry which is preliminary data.</text>
</comment>
<dbReference type="InterPro" id="IPR029063">
    <property type="entry name" value="SAM-dependent_MTases_sf"/>
</dbReference>
<evidence type="ECO:0000313" key="1">
    <source>
        <dbReference type="EMBL" id="MEQ2593997.1"/>
    </source>
</evidence>
<proteinExistence type="predicted"/>
<dbReference type="GO" id="GO:0008168">
    <property type="term" value="F:methyltransferase activity"/>
    <property type="evidence" value="ECO:0007669"/>
    <property type="project" value="UniProtKB-KW"/>
</dbReference>
<dbReference type="RefSeq" id="WP_349093514.1">
    <property type="nucleotide sequence ID" value="NZ_JBBNGJ010000018.1"/>
</dbReference>
<dbReference type="GO" id="GO:0032259">
    <property type="term" value="P:methylation"/>
    <property type="evidence" value="ECO:0007669"/>
    <property type="project" value="UniProtKB-KW"/>
</dbReference>
<dbReference type="EC" id="2.1.1.-" evidence="1"/>
<dbReference type="EMBL" id="JBBNGJ010000018">
    <property type="protein sequence ID" value="MEQ2593997.1"/>
    <property type="molecule type" value="Genomic_DNA"/>
</dbReference>
<keyword evidence="1" id="KW-0808">Transferase</keyword>
<dbReference type="SUPFAM" id="SSF53335">
    <property type="entry name" value="S-adenosyl-L-methionine-dependent methyltransferases"/>
    <property type="match status" value="1"/>
</dbReference>
<keyword evidence="1" id="KW-0489">Methyltransferase</keyword>
<evidence type="ECO:0000313" key="2">
    <source>
        <dbReference type="Proteomes" id="UP001494672"/>
    </source>
</evidence>
<dbReference type="Proteomes" id="UP001494672">
    <property type="component" value="Unassembled WGS sequence"/>
</dbReference>
<dbReference type="CDD" id="cd02440">
    <property type="entry name" value="AdoMet_MTases"/>
    <property type="match status" value="1"/>
</dbReference>
<organism evidence="1 2">
    <name type="scientific">Coprococcus aceti</name>
    <dbReference type="NCBI Taxonomy" id="2981786"/>
    <lineage>
        <taxon>Bacteria</taxon>
        <taxon>Bacillati</taxon>
        <taxon>Bacillota</taxon>
        <taxon>Clostridia</taxon>
        <taxon>Lachnospirales</taxon>
        <taxon>Lachnospiraceae</taxon>
        <taxon>Coprococcus</taxon>
    </lineage>
</organism>
<dbReference type="Gene3D" id="3.40.50.150">
    <property type="entry name" value="Vaccinia Virus protein VP39"/>
    <property type="match status" value="1"/>
</dbReference>
<reference evidence="1 2" key="1">
    <citation type="submission" date="2024-04" db="EMBL/GenBank/DDBJ databases">
        <title>Human intestinal bacterial collection.</title>
        <authorList>
            <person name="Pauvert C."/>
            <person name="Hitch T.C.A."/>
            <person name="Clavel T."/>
        </authorList>
    </citation>
    <scope>NUCLEOTIDE SEQUENCE [LARGE SCALE GENOMIC DNA]</scope>
    <source>
        <strain evidence="1 2">CLA-AA-H181</strain>
    </source>
</reference>
<accession>A0ABV1ICQ4</accession>
<name>A0ABV1ICQ4_9FIRM</name>
<keyword evidence="2" id="KW-1185">Reference proteome</keyword>
<sequence>MSGWGRELATIWTNNVAPSRPSNSEMCVYTKYLRQLQETFRRRIKILILGSTPEFRDWGYEENLIIHVVDKSEDYYNTVSREIRHKNLKEELHVSLWENMIFSEQFDIVIGDLSVGNVDPEKFDEFLENVEKALVPGGLFMGKSFIWDDNELVKDPKNIIDEYNLSNGIHPYTFINHQLGLYCLDKKNYLIDFSQMYKELVDLRNIGYIGEDLFSFFTDVGWNTEMKFKFFSPSQELFKRKVNEHLSFITFEHTMDMYTNVFPIYVAKKE</sequence>
<protein>
    <submittedName>
        <fullName evidence="1">Class I SAM-dependent methyltransferase</fullName>
        <ecNumber evidence="1">2.1.1.-</ecNumber>
    </submittedName>
</protein>
<gene>
    <name evidence="1" type="ORF">AAAU18_13935</name>
</gene>